<proteinExistence type="predicted"/>
<dbReference type="STRING" id="77586.A0A0D9VVT5"/>
<evidence type="ECO:0000313" key="3">
    <source>
        <dbReference type="Proteomes" id="UP000032180"/>
    </source>
</evidence>
<dbReference type="Proteomes" id="UP000032180">
    <property type="component" value="Chromosome 3"/>
</dbReference>
<keyword evidence="1" id="KW-1133">Transmembrane helix</keyword>
<reference evidence="3" key="2">
    <citation type="submission" date="2013-12" db="EMBL/GenBank/DDBJ databases">
        <authorList>
            <person name="Yu Y."/>
            <person name="Lee S."/>
            <person name="de Baynast K."/>
            <person name="Wissotski M."/>
            <person name="Liu L."/>
            <person name="Talag J."/>
            <person name="Goicoechea J."/>
            <person name="Angelova A."/>
            <person name="Jetty R."/>
            <person name="Kudrna D."/>
            <person name="Golser W."/>
            <person name="Rivera L."/>
            <person name="Zhang J."/>
            <person name="Wing R."/>
        </authorList>
    </citation>
    <scope>NUCLEOTIDE SEQUENCE</scope>
</reference>
<dbReference type="eggNOG" id="KOG1347">
    <property type="taxonomic scope" value="Eukaryota"/>
</dbReference>
<evidence type="ECO:0008006" key="4">
    <source>
        <dbReference type="Google" id="ProtNLM"/>
    </source>
</evidence>
<keyword evidence="1" id="KW-0472">Membrane</keyword>
<dbReference type="AlphaFoldDB" id="A0A0D9VVT5"/>
<protein>
    <recommendedName>
        <fullName evidence="4">Protein DETOXIFICATION</fullName>
    </recommendedName>
</protein>
<accession>A0A0D9VVT5</accession>
<sequence length="113" mass="11517">MGTGSDDQYPPLLSSAADAAACAGGGRGAHGGSEELERVLGDETVPAARRLARAARVELRMLVALAAPAVAVYMINYAMSMSTRIMCGHLGTLELAAASLGNVGIRSSPTASW</sequence>
<reference evidence="2 3" key="1">
    <citation type="submission" date="2012-08" db="EMBL/GenBank/DDBJ databases">
        <title>Oryza genome evolution.</title>
        <authorList>
            <person name="Wing R.A."/>
        </authorList>
    </citation>
    <scope>NUCLEOTIDE SEQUENCE</scope>
</reference>
<organism evidence="2 3">
    <name type="scientific">Leersia perrieri</name>
    <dbReference type="NCBI Taxonomy" id="77586"/>
    <lineage>
        <taxon>Eukaryota</taxon>
        <taxon>Viridiplantae</taxon>
        <taxon>Streptophyta</taxon>
        <taxon>Embryophyta</taxon>
        <taxon>Tracheophyta</taxon>
        <taxon>Spermatophyta</taxon>
        <taxon>Magnoliopsida</taxon>
        <taxon>Liliopsida</taxon>
        <taxon>Poales</taxon>
        <taxon>Poaceae</taxon>
        <taxon>BOP clade</taxon>
        <taxon>Oryzoideae</taxon>
        <taxon>Oryzeae</taxon>
        <taxon>Oryzinae</taxon>
        <taxon>Leersia</taxon>
    </lineage>
</organism>
<dbReference type="EnsemblPlants" id="LPERR03G19940.1">
    <property type="protein sequence ID" value="LPERR03G19940.1"/>
    <property type="gene ID" value="LPERR03G19940"/>
</dbReference>
<dbReference type="HOGENOM" id="CLU_171356_0_0_1"/>
<dbReference type="Gramene" id="LPERR03G19940.1">
    <property type="protein sequence ID" value="LPERR03G19940.1"/>
    <property type="gene ID" value="LPERR03G19940"/>
</dbReference>
<name>A0A0D9VVT5_9ORYZ</name>
<reference evidence="2" key="3">
    <citation type="submission" date="2015-04" db="UniProtKB">
        <authorList>
            <consortium name="EnsemblPlants"/>
        </authorList>
    </citation>
    <scope>IDENTIFICATION</scope>
</reference>
<evidence type="ECO:0000313" key="2">
    <source>
        <dbReference type="EnsemblPlants" id="LPERR03G19940.1"/>
    </source>
</evidence>
<feature type="transmembrane region" description="Helical" evidence="1">
    <location>
        <begin position="59"/>
        <end position="79"/>
    </location>
</feature>
<evidence type="ECO:0000256" key="1">
    <source>
        <dbReference type="SAM" id="Phobius"/>
    </source>
</evidence>
<keyword evidence="1" id="KW-0812">Transmembrane</keyword>
<keyword evidence="3" id="KW-1185">Reference proteome</keyword>